<dbReference type="EMBL" id="MU864377">
    <property type="protein sequence ID" value="KAK4189276.1"/>
    <property type="molecule type" value="Genomic_DNA"/>
</dbReference>
<proteinExistence type="predicted"/>
<dbReference type="SUPFAM" id="SSF51735">
    <property type="entry name" value="NAD(P)-binding Rossmann-fold domains"/>
    <property type="match status" value="1"/>
</dbReference>
<dbReference type="PANTHER" id="PTHR45033:SF3">
    <property type="entry name" value="DEHYDROGENASE, PUTATIVE (AFU_ORTHOLOGUE AFUA_2G13270)-RELATED"/>
    <property type="match status" value="1"/>
</dbReference>
<dbReference type="Gene3D" id="3.90.180.10">
    <property type="entry name" value="Medium-chain alcohol dehydrogenases, catalytic domain"/>
    <property type="match status" value="1"/>
</dbReference>
<accession>A0AAN7AHY0</accession>
<dbReference type="InterPro" id="IPR013154">
    <property type="entry name" value="ADH-like_N"/>
</dbReference>
<evidence type="ECO:0000313" key="2">
    <source>
        <dbReference type="EMBL" id="KAK4189276.1"/>
    </source>
</evidence>
<dbReference type="Gene3D" id="3.40.50.720">
    <property type="entry name" value="NAD(P)-binding Rossmann-like Domain"/>
    <property type="match status" value="1"/>
</dbReference>
<dbReference type="Pfam" id="PF00107">
    <property type="entry name" value="ADH_zinc_N"/>
    <property type="match status" value="1"/>
</dbReference>
<dbReference type="Proteomes" id="UP001302126">
    <property type="component" value="Unassembled WGS sequence"/>
</dbReference>
<dbReference type="InterPro" id="IPR036291">
    <property type="entry name" value="NAD(P)-bd_dom_sf"/>
</dbReference>
<dbReference type="SUPFAM" id="SSF50129">
    <property type="entry name" value="GroES-like"/>
    <property type="match status" value="1"/>
</dbReference>
<dbReference type="AlphaFoldDB" id="A0AAN7AHY0"/>
<name>A0AAN7AHY0_9PEZI</name>
<comment type="caution">
    <text evidence="2">The sequence shown here is derived from an EMBL/GenBank/DDBJ whole genome shotgun (WGS) entry which is preliminary data.</text>
</comment>
<dbReference type="SMART" id="SM00829">
    <property type="entry name" value="PKS_ER"/>
    <property type="match status" value="1"/>
</dbReference>
<organism evidence="2 3">
    <name type="scientific">Podospora australis</name>
    <dbReference type="NCBI Taxonomy" id="1536484"/>
    <lineage>
        <taxon>Eukaryota</taxon>
        <taxon>Fungi</taxon>
        <taxon>Dikarya</taxon>
        <taxon>Ascomycota</taxon>
        <taxon>Pezizomycotina</taxon>
        <taxon>Sordariomycetes</taxon>
        <taxon>Sordariomycetidae</taxon>
        <taxon>Sordariales</taxon>
        <taxon>Podosporaceae</taxon>
        <taxon>Podospora</taxon>
    </lineage>
</organism>
<dbReference type="InterPro" id="IPR020843">
    <property type="entry name" value="ER"/>
</dbReference>
<reference evidence="2" key="1">
    <citation type="journal article" date="2023" name="Mol. Phylogenet. Evol.">
        <title>Genome-scale phylogeny and comparative genomics of the fungal order Sordariales.</title>
        <authorList>
            <person name="Hensen N."/>
            <person name="Bonometti L."/>
            <person name="Westerberg I."/>
            <person name="Brannstrom I.O."/>
            <person name="Guillou S."/>
            <person name="Cros-Aarteil S."/>
            <person name="Calhoun S."/>
            <person name="Haridas S."/>
            <person name="Kuo A."/>
            <person name="Mondo S."/>
            <person name="Pangilinan J."/>
            <person name="Riley R."/>
            <person name="LaButti K."/>
            <person name="Andreopoulos B."/>
            <person name="Lipzen A."/>
            <person name="Chen C."/>
            <person name="Yan M."/>
            <person name="Daum C."/>
            <person name="Ng V."/>
            <person name="Clum A."/>
            <person name="Steindorff A."/>
            <person name="Ohm R.A."/>
            <person name="Martin F."/>
            <person name="Silar P."/>
            <person name="Natvig D.O."/>
            <person name="Lalanne C."/>
            <person name="Gautier V."/>
            <person name="Ament-Velasquez S.L."/>
            <person name="Kruys A."/>
            <person name="Hutchinson M.I."/>
            <person name="Powell A.J."/>
            <person name="Barry K."/>
            <person name="Miller A.N."/>
            <person name="Grigoriev I.V."/>
            <person name="Debuchy R."/>
            <person name="Gladieux P."/>
            <person name="Hiltunen Thoren M."/>
            <person name="Johannesson H."/>
        </authorList>
    </citation>
    <scope>NUCLEOTIDE SEQUENCE</scope>
    <source>
        <strain evidence="2">PSN309</strain>
    </source>
</reference>
<evidence type="ECO:0000259" key="1">
    <source>
        <dbReference type="SMART" id="SM00829"/>
    </source>
</evidence>
<dbReference type="GO" id="GO:0016491">
    <property type="term" value="F:oxidoreductase activity"/>
    <property type="evidence" value="ECO:0007669"/>
    <property type="project" value="InterPro"/>
</dbReference>
<dbReference type="InterPro" id="IPR052711">
    <property type="entry name" value="Zinc_ADH-like"/>
</dbReference>
<evidence type="ECO:0000313" key="3">
    <source>
        <dbReference type="Proteomes" id="UP001302126"/>
    </source>
</evidence>
<protein>
    <submittedName>
        <fullName evidence="2">Alcohol dehydrogenase</fullName>
    </submittedName>
</protein>
<sequence>MPISLTIKPIEGAKPGRVYYPLQINTTPTIPTPGAGEVLIKLSACALNHRDLFIRQHLYPGISFSSPLLSDGYGTVISLGPSPSPYAQSLLNKSVLLTPSRGWESDPLGPENGGKEWAVIGGAERYDYGMASSHLVLPEGEVFLAPAHLSPEEGAALPLVGLTGWRALKTKAGAEAGQNILITGIGGGVALQVLQFAVAMGCHVYVTSGDQGKIEKAKQMGARGGVIYKDKDWEKQLLELLPKERGYIDAVIDGAGGEVVGKTVKVLKQGGVIAVYGMTVGPKMEWNMQAVLKNVELKGTSMGSKEEFREMLKFVADKKIKPVVSRVVRGLDNLEGVDGLFEDMKGGKQFGKLVILVDGEKGEGKEGGRSPKL</sequence>
<gene>
    <name evidence="2" type="ORF">QBC35DRAFT_148921</name>
</gene>
<reference evidence="2" key="2">
    <citation type="submission" date="2023-05" db="EMBL/GenBank/DDBJ databases">
        <authorList>
            <consortium name="Lawrence Berkeley National Laboratory"/>
            <person name="Steindorff A."/>
            <person name="Hensen N."/>
            <person name="Bonometti L."/>
            <person name="Westerberg I."/>
            <person name="Brannstrom I.O."/>
            <person name="Guillou S."/>
            <person name="Cros-Aarteil S."/>
            <person name="Calhoun S."/>
            <person name="Haridas S."/>
            <person name="Kuo A."/>
            <person name="Mondo S."/>
            <person name="Pangilinan J."/>
            <person name="Riley R."/>
            <person name="Labutti K."/>
            <person name="Andreopoulos B."/>
            <person name="Lipzen A."/>
            <person name="Chen C."/>
            <person name="Yanf M."/>
            <person name="Daum C."/>
            <person name="Ng V."/>
            <person name="Clum A."/>
            <person name="Ohm R."/>
            <person name="Martin F."/>
            <person name="Silar P."/>
            <person name="Natvig D."/>
            <person name="Lalanne C."/>
            <person name="Gautier V."/>
            <person name="Ament-Velasquez S.L."/>
            <person name="Kruys A."/>
            <person name="Hutchinson M.I."/>
            <person name="Powell A.J."/>
            <person name="Barry K."/>
            <person name="Miller A.N."/>
            <person name="Grigoriev I.V."/>
            <person name="Debuchy R."/>
            <person name="Gladieux P."/>
            <person name="Thoren M.H."/>
            <person name="Johannesson H."/>
        </authorList>
    </citation>
    <scope>NUCLEOTIDE SEQUENCE</scope>
    <source>
        <strain evidence="2">PSN309</strain>
    </source>
</reference>
<dbReference type="InterPro" id="IPR011032">
    <property type="entry name" value="GroES-like_sf"/>
</dbReference>
<dbReference type="PANTHER" id="PTHR45033">
    <property type="match status" value="1"/>
</dbReference>
<dbReference type="InterPro" id="IPR013149">
    <property type="entry name" value="ADH-like_C"/>
</dbReference>
<dbReference type="Pfam" id="PF08240">
    <property type="entry name" value="ADH_N"/>
    <property type="match status" value="1"/>
</dbReference>
<keyword evidence="3" id="KW-1185">Reference proteome</keyword>
<feature type="domain" description="Enoyl reductase (ER)" evidence="1">
    <location>
        <begin position="16"/>
        <end position="355"/>
    </location>
</feature>
<dbReference type="FunFam" id="3.40.50.720:FF:000481">
    <property type="entry name" value="Alcohol dehydrogenase, variant"/>
    <property type="match status" value="1"/>
</dbReference>